<organism evidence="2 3">
    <name type="scientific">Lagenidium giganteum</name>
    <dbReference type="NCBI Taxonomy" id="4803"/>
    <lineage>
        <taxon>Eukaryota</taxon>
        <taxon>Sar</taxon>
        <taxon>Stramenopiles</taxon>
        <taxon>Oomycota</taxon>
        <taxon>Peronosporomycetes</taxon>
        <taxon>Pythiales</taxon>
        <taxon>Pythiaceae</taxon>
    </lineage>
</organism>
<reference evidence="2" key="2">
    <citation type="journal article" date="2023" name="Microbiol Resour">
        <title>Decontamination and Annotation of the Draft Genome Sequence of the Oomycete Lagenidium giganteum ARSEF 373.</title>
        <authorList>
            <person name="Morgan W.R."/>
            <person name="Tartar A."/>
        </authorList>
    </citation>
    <scope>NUCLEOTIDE SEQUENCE</scope>
    <source>
        <strain evidence="2">ARSEF 373</strain>
    </source>
</reference>
<evidence type="ECO:0008006" key="4">
    <source>
        <dbReference type="Google" id="ProtNLM"/>
    </source>
</evidence>
<proteinExistence type="predicted"/>
<accession>A0AAV2ZDA7</accession>
<gene>
    <name evidence="2" type="ORF">N0F65_003888</name>
</gene>
<dbReference type="AlphaFoldDB" id="A0AAV2ZDA7"/>
<dbReference type="Proteomes" id="UP001146120">
    <property type="component" value="Unassembled WGS sequence"/>
</dbReference>
<feature type="region of interest" description="Disordered" evidence="1">
    <location>
        <begin position="66"/>
        <end position="93"/>
    </location>
</feature>
<keyword evidence="3" id="KW-1185">Reference proteome</keyword>
<protein>
    <recommendedName>
        <fullName evidence="4">MICOS complex subunit MIC19</fullName>
    </recommendedName>
</protein>
<dbReference type="PROSITE" id="PS51808">
    <property type="entry name" value="CHCH"/>
    <property type="match status" value="1"/>
</dbReference>
<dbReference type="PANTHER" id="PTHR47587:SF2">
    <property type="entry name" value="OS05G0103500 PROTEIN"/>
    <property type="match status" value="1"/>
</dbReference>
<evidence type="ECO:0000313" key="2">
    <source>
        <dbReference type="EMBL" id="DBA03168.1"/>
    </source>
</evidence>
<feature type="compositionally biased region" description="Polar residues" evidence="1">
    <location>
        <begin position="75"/>
        <end position="84"/>
    </location>
</feature>
<reference evidence="2" key="1">
    <citation type="submission" date="2022-11" db="EMBL/GenBank/DDBJ databases">
        <authorList>
            <person name="Morgan W.R."/>
            <person name="Tartar A."/>
        </authorList>
    </citation>
    <scope>NUCLEOTIDE SEQUENCE</scope>
    <source>
        <strain evidence="2">ARSEF 373</strain>
    </source>
</reference>
<sequence length="160" mass="18171">MTITPELAAQIREGSQGQNAQKQQHPFAALNAEYDALSSDAMQQAEVKRQLQEAYKKGAEDFRKRAEAEKKKLSASESAQNAKTAQEMENRENARVEQLVKELNQKNYRAPLREVQCSPEREACLQCYRDNASDVLKCREVAEAFARCAQETTEQFVKNN</sequence>
<dbReference type="EMBL" id="DAKRPA010000022">
    <property type="protein sequence ID" value="DBA03168.1"/>
    <property type="molecule type" value="Genomic_DNA"/>
</dbReference>
<name>A0AAV2ZDA7_9STRA</name>
<dbReference type="PANTHER" id="PTHR47587">
    <property type="entry name" value="OS05G0103500 PROTEIN"/>
    <property type="match status" value="1"/>
</dbReference>
<comment type="caution">
    <text evidence="2">The sequence shown here is derived from an EMBL/GenBank/DDBJ whole genome shotgun (WGS) entry which is preliminary data.</text>
</comment>
<evidence type="ECO:0000256" key="1">
    <source>
        <dbReference type="SAM" id="MobiDB-lite"/>
    </source>
</evidence>
<evidence type="ECO:0000313" key="3">
    <source>
        <dbReference type="Proteomes" id="UP001146120"/>
    </source>
</evidence>